<dbReference type="Pfam" id="PF00520">
    <property type="entry name" value="Ion_trans"/>
    <property type="match status" value="1"/>
</dbReference>
<keyword evidence="9 15" id="KW-1133">Transmembrane helix</keyword>
<keyword evidence="5" id="KW-0631">Potassium channel</keyword>
<dbReference type="Pfam" id="PF22614">
    <property type="entry name" value="Slo-like_RCK"/>
    <property type="match status" value="2"/>
</dbReference>
<evidence type="ECO:0000256" key="11">
    <source>
        <dbReference type="ARBA" id="ARBA00023136"/>
    </source>
</evidence>
<dbReference type="PRINTS" id="PR00169">
    <property type="entry name" value="KCHANNEL"/>
</dbReference>
<dbReference type="InterPro" id="IPR048735">
    <property type="entry name" value="Slowpoke-like_C"/>
</dbReference>
<dbReference type="PANTHER" id="PTHR10027">
    <property type="entry name" value="CALCIUM-ACTIVATED POTASSIUM CHANNEL ALPHA CHAIN"/>
    <property type="match status" value="1"/>
</dbReference>
<feature type="compositionally biased region" description="Low complexity" evidence="14">
    <location>
        <begin position="1165"/>
        <end position="1175"/>
    </location>
</feature>
<feature type="region of interest" description="Disordered" evidence="14">
    <location>
        <begin position="1165"/>
        <end position="1193"/>
    </location>
</feature>
<sequence>MVYWCPNCHDASVLPPPSTQGMSGCDQSTVESLAEDPTDSPFAADECLKVRKYWCFLLSSIFTFLAGLFIVLLWRAFAFICCRKEPDLGPNDPKQKEQKASRNKQEFEGTFMTEAKDWAGELISGQTTTGRILVVLVFILSIASLIIYFVDASSEEVERCQKWSNNITQQIDLAFNIFFMVYFFIRFIAASDKLWFMLEMYSFVDYFTIPPSFVSIYLDRTWIGLRFLRALRLMTVPDILQYLNVLKTSSSIRLAQLVSIFISVWLTAAGIIHLLENSGDPLDFNNAHRLSYWTCVYFLIVTMSTVGYGDVYCETVLGRTFLVFFLLVGLAMFASSIPEIIELVGSGNKYGGELKREHGKRHIVVCGHITYESVSHFLKDFLHEDREDVDVEVVFLHRKPPDLELEGLFKRHFTTVEFFQGTIMNPIDLQRVKVHEADACLVLANKYCQDPDAEDAANIMRVISIKNYSEDIRVIIQLMQYHNKAYLLNIPSWDWKQGDDVICLAELKLGFIAQSCLAPGFSTMMANLFAMRSFKTSPDMQSWTNDYLRGTGMEMYTETLSPTFIGIPFAQATELCFSKLKLLLVAIEIKGAEEGADSKISINPRNAKIQANTQGFFIAQSADEVKRAWFYCKACHEDIKDETLIKKCKCKNLTVQPRTKFDDLDDFHPAPTFTPPELPKRVHVRGSVTGDMTRDREDVNLINRNGRRTNGTGNGSTGLHMNSIAAKQVNKVKPTINRQQVEGQVISPSQYNRPTSRSSGTGTQNQNGGVSLPAGIADDQSKDFDFEKTEMKYDSTGMFHWSPAKNLEDCILDRNQAAMTVLNGHVVVCLFADPDSPLIGLRNLVMPLRASNFHYHELKHVVIVGSVDYIRREWKMLQNLPKISVLNGSPLSRADLRAVNVNLCDMCCILSAKVPSNDDPTLADKEAILASLNIKAMTFDDTIGVLSQRGPEFDNLSATAGSPIVLQRRGSVYGANVPMITELVNDSNVQFLDQDDDDDPDTELYLTQPFACGTAFAVSVLDSLMSTTYFNQNALTLIRSLITGGATPELELILAEGAGLRGGYSTVDSLSNRDRCRVGQISLYDGPLAQFGECGKYGDLFVAALKSYGMLCIGLYRFRDTSSSCDASSKRYVITNPPDDFSLLPTDQVFVLMQFDPGLEYKPAAVRAPPGGRAANTQGSGVGGGGSNKDDNS</sequence>
<dbReference type="InterPro" id="IPR047871">
    <property type="entry name" value="K_chnl_Slo-like"/>
</dbReference>
<keyword evidence="2" id="KW-0813">Transport</keyword>
<name>A0ABM3J8K4_BACDO</name>
<keyword evidence="12 18" id="KW-0407">Ion channel</keyword>
<gene>
    <name evidence="18" type="primary">LOC105227540</name>
</gene>
<evidence type="ECO:0000256" key="6">
    <source>
        <dbReference type="ARBA" id="ARBA00022837"/>
    </source>
</evidence>
<evidence type="ECO:0000256" key="3">
    <source>
        <dbReference type="ARBA" id="ARBA00022538"/>
    </source>
</evidence>
<evidence type="ECO:0000256" key="10">
    <source>
        <dbReference type="ARBA" id="ARBA00023065"/>
    </source>
</evidence>
<dbReference type="Gene3D" id="3.40.50.720">
    <property type="entry name" value="NAD(P)-binding Rossmann-like Domain"/>
    <property type="match status" value="2"/>
</dbReference>
<reference evidence="18" key="2">
    <citation type="submission" date="2025-08" db="UniProtKB">
        <authorList>
            <consortium name="RefSeq"/>
        </authorList>
    </citation>
    <scope>IDENTIFICATION</scope>
    <source>
        <tissue evidence="18">Adult</tissue>
    </source>
</reference>
<evidence type="ECO:0000256" key="1">
    <source>
        <dbReference type="ARBA" id="ARBA00004141"/>
    </source>
</evidence>
<evidence type="ECO:0000256" key="7">
    <source>
        <dbReference type="ARBA" id="ARBA00022882"/>
    </source>
</evidence>
<protein>
    <recommendedName>
        <fullName evidence="13">BK channel</fullName>
    </recommendedName>
</protein>
<reference evidence="17" key="1">
    <citation type="submission" date="2025-05" db="UniProtKB">
        <authorList>
            <consortium name="RefSeq"/>
        </authorList>
    </citation>
    <scope>NUCLEOTIDE SEQUENCE [LARGE SCALE GENOMIC DNA]</scope>
</reference>
<feature type="transmembrane region" description="Helical" evidence="15">
    <location>
        <begin position="171"/>
        <end position="189"/>
    </location>
</feature>
<comment type="subcellular location">
    <subcellularLocation>
        <location evidence="1">Membrane</location>
        <topology evidence="1">Multi-pass membrane protein</topology>
    </subcellularLocation>
</comment>
<evidence type="ECO:0000256" key="14">
    <source>
        <dbReference type="SAM" id="MobiDB-lite"/>
    </source>
</evidence>
<dbReference type="Proteomes" id="UP001652620">
    <property type="component" value="Chromosome 2"/>
</dbReference>
<dbReference type="SUPFAM" id="SSF51735">
    <property type="entry name" value="NAD(P)-binding Rossmann-fold domains"/>
    <property type="match status" value="1"/>
</dbReference>
<dbReference type="InterPro" id="IPR036291">
    <property type="entry name" value="NAD(P)-bd_dom_sf"/>
</dbReference>
<evidence type="ECO:0000259" key="16">
    <source>
        <dbReference type="PROSITE" id="PS51201"/>
    </source>
</evidence>
<evidence type="ECO:0000256" key="15">
    <source>
        <dbReference type="SAM" id="Phobius"/>
    </source>
</evidence>
<dbReference type="PANTHER" id="PTHR10027:SF33">
    <property type="entry name" value="CALCIUM-ACTIVATED POTASSIUM CHANNEL SUBUNIT ALPHA-1-RELATED"/>
    <property type="match status" value="1"/>
</dbReference>
<dbReference type="GO" id="GO:0034220">
    <property type="term" value="P:monoatomic ion transmembrane transport"/>
    <property type="evidence" value="ECO:0007669"/>
    <property type="project" value="UniProtKB-KW"/>
</dbReference>
<proteinExistence type="predicted"/>
<feature type="transmembrane region" description="Helical" evidence="15">
    <location>
        <begin position="195"/>
        <end position="218"/>
    </location>
</feature>
<dbReference type="PRINTS" id="PR01449">
    <property type="entry name" value="BKCHANNELA"/>
</dbReference>
<dbReference type="Gene3D" id="1.10.287.70">
    <property type="match status" value="1"/>
</dbReference>
<keyword evidence="6" id="KW-0106">Calcium</keyword>
<keyword evidence="3" id="KW-0633">Potassium transport</keyword>
<keyword evidence="4 15" id="KW-0812">Transmembrane</keyword>
<feature type="region of interest" description="Disordered" evidence="14">
    <location>
        <begin position="735"/>
        <end position="778"/>
    </location>
</feature>
<dbReference type="InterPro" id="IPR003929">
    <property type="entry name" value="K_chnl_BK_asu"/>
</dbReference>
<feature type="transmembrane region" description="Helical" evidence="15">
    <location>
        <begin position="290"/>
        <end position="309"/>
    </location>
</feature>
<evidence type="ECO:0000256" key="9">
    <source>
        <dbReference type="ARBA" id="ARBA00022989"/>
    </source>
</evidence>
<evidence type="ECO:0000256" key="2">
    <source>
        <dbReference type="ARBA" id="ARBA00022448"/>
    </source>
</evidence>
<keyword evidence="10" id="KW-0406">Ion transport</keyword>
<feature type="transmembrane region" description="Helical" evidence="15">
    <location>
        <begin position="132"/>
        <end position="150"/>
    </location>
</feature>
<feature type="transmembrane region" description="Helical" evidence="15">
    <location>
        <begin position="53"/>
        <end position="77"/>
    </location>
</feature>
<feature type="domain" description="RCK N-terminal" evidence="16">
    <location>
        <begin position="360"/>
        <end position="502"/>
    </location>
</feature>
<feature type="transmembrane region" description="Helical" evidence="15">
    <location>
        <begin position="254"/>
        <end position="275"/>
    </location>
</feature>
<keyword evidence="7" id="KW-0851">Voltage-gated channel</keyword>
<evidence type="ECO:0000256" key="5">
    <source>
        <dbReference type="ARBA" id="ARBA00022826"/>
    </source>
</evidence>
<evidence type="ECO:0000313" key="17">
    <source>
        <dbReference type="Proteomes" id="UP001652620"/>
    </source>
</evidence>
<evidence type="ECO:0000256" key="12">
    <source>
        <dbReference type="ARBA" id="ARBA00023303"/>
    </source>
</evidence>
<accession>A0ABM3J8K4</accession>
<dbReference type="RefSeq" id="XP_049305558.1">
    <property type="nucleotide sequence ID" value="XM_049449601.1"/>
</dbReference>
<dbReference type="GeneID" id="105227540"/>
<organism evidence="17 18">
    <name type="scientific">Bactrocera dorsalis</name>
    <name type="common">Oriental fruit fly</name>
    <name type="synonym">Dacus dorsalis</name>
    <dbReference type="NCBI Taxonomy" id="27457"/>
    <lineage>
        <taxon>Eukaryota</taxon>
        <taxon>Metazoa</taxon>
        <taxon>Ecdysozoa</taxon>
        <taxon>Arthropoda</taxon>
        <taxon>Hexapoda</taxon>
        <taxon>Insecta</taxon>
        <taxon>Pterygota</taxon>
        <taxon>Neoptera</taxon>
        <taxon>Endopterygota</taxon>
        <taxon>Diptera</taxon>
        <taxon>Brachycera</taxon>
        <taxon>Muscomorpha</taxon>
        <taxon>Tephritoidea</taxon>
        <taxon>Tephritidae</taxon>
        <taxon>Bactrocera</taxon>
        <taxon>Bactrocera</taxon>
    </lineage>
</organism>
<dbReference type="InterPro" id="IPR005821">
    <property type="entry name" value="Ion_trans_dom"/>
</dbReference>
<feature type="domain" description="RCK N-terminal" evidence="16">
    <location>
        <begin position="823"/>
        <end position="967"/>
    </location>
</feature>
<evidence type="ECO:0000256" key="4">
    <source>
        <dbReference type="ARBA" id="ARBA00022692"/>
    </source>
</evidence>
<dbReference type="Pfam" id="PF21014">
    <property type="entry name" value="Slowpoke_C"/>
    <property type="match status" value="1"/>
</dbReference>
<feature type="compositionally biased region" description="Polar residues" evidence="14">
    <location>
        <begin position="736"/>
        <end position="769"/>
    </location>
</feature>
<evidence type="ECO:0000256" key="8">
    <source>
        <dbReference type="ARBA" id="ARBA00022958"/>
    </source>
</evidence>
<dbReference type="Pfam" id="PF03493">
    <property type="entry name" value="BK_channel_a"/>
    <property type="match status" value="1"/>
</dbReference>
<keyword evidence="11 15" id="KW-0472">Membrane</keyword>
<keyword evidence="8" id="KW-0630">Potassium</keyword>
<feature type="transmembrane region" description="Helical" evidence="15">
    <location>
        <begin position="316"/>
        <end position="334"/>
    </location>
</feature>
<evidence type="ECO:0000256" key="13">
    <source>
        <dbReference type="ARBA" id="ARBA00029579"/>
    </source>
</evidence>
<dbReference type="SUPFAM" id="SSF81324">
    <property type="entry name" value="Voltage-gated potassium channels"/>
    <property type="match status" value="1"/>
</dbReference>
<dbReference type="InterPro" id="IPR003148">
    <property type="entry name" value="RCK_N"/>
</dbReference>
<dbReference type="PROSITE" id="PS51201">
    <property type="entry name" value="RCK_N"/>
    <property type="match status" value="2"/>
</dbReference>
<evidence type="ECO:0000313" key="18">
    <source>
        <dbReference type="RefSeq" id="XP_049305558.1"/>
    </source>
</evidence>
<keyword evidence="17" id="KW-1185">Reference proteome</keyword>